<evidence type="ECO:0000313" key="1">
    <source>
        <dbReference type="EnsemblPlants" id="ORUFI11G09940.3"/>
    </source>
</evidence>
<keyword evidence="2" id="KW-1185">Reference proteome</keyword>
<proteinExistence type="predicted"/>
<dbReference type="EnsemblPlants" id="ORUFI11G09940.3">
    <property type="protein sequence ID" value="ORUFI11G09940.3"/>
    <property type="gene ID" value="ORUFI11G09940"/>
</dbReference>
<evidence type="ECO:0000313" key="2">
    <source>
        <dbReference type="Proteomes" id="UP000008022"/>
    </source>
</evidence>
<reference evidence="2" key="1">
    <citation type="submission" date="2013-06" db="EMBL/GenBank/DDBJ databases">
        <authorList>
            <person name="Zhao Q."/>
        </authorList>
    </citation>
    <scope>NUCLEOTIDE SEQUENCE</scope>
    <source>
        <strain evidence="2">cv. W1943</strain>
    </source>
</reference>
<protein>
    <submittedName>
        <fullName evidence="1">Uncharacterized protein</fullName>
    </submittedName>
</protein>
<organism evidence="1 2">
    <name type="scientific">Oryza rufipogon</name>
    <name type="common">Brownbeard rice</name>
    <name type="synonym">Asian wild rice</name>
    <dbReference type="NCBI Taxonomy" id="4529"/>
    <lineage>
        <taxon>Eukaryota</taxon>
        <taxon>Viridiplantae</taxon>
        <taxon>Streptophyta</taxon>
        <taxon>Embryophyta</taxon>
        <taxon>Tracheophyta</taxon>
        <taxon>Spermatophyta</taxon>
        <taxon>Magnoliopsida</taxon>
        <taxon>Liliopsida</taxon>
        <taxon>Poales</taxon>
        <taxon>Poaceae</taxon>
        <taxon>BOP clade</taxon>
        <taxon>Oryzoideae</taxon>
        <taxon>Oryzeae</taxon>
        <taxon>Oryzinae</taxon>
        <taxon>Oryza</taxon>
    </lineage>
</organism>
<dbReference type="Proteomes" id="UP000008022">
    <property type="component" value="Unassembled WGS sequence"/>
</dbReference>
<dbReference type="Gramene" id="ORUFI11G09940.3">
    <property type="protein sequence ID" value="ORUFI11G09940.3"/>
    <property type="gene ID" value="ORUFI11G09940"/>
</dbReference>
<dbReference type="AlphaFoldDB" id="A0A0E0R6V6"/>
<sequence length="72" mass="8151">MVDLVVRLAPHLFPIPWTRTTCGDLNHRGVMPTREELISLRSGLCTGYEVKDGRIMVGCGTHSGWGYMDYRK</sequence>
<name>A0A0E0R6V6_ORYRU</name>
<reference evidence="1" key="2">
    <citation type="submission" date="2015-06" db="UniProtKB">
        <authorList>
            <consortium name="EnsemblPlants"/>
        </authorList>
    </citation>
    <scope>IDENTIFICATION</scope>
</reference>
<dbReference type="HOGENOM" id="CLU_2726625_0_0_1"/>
<accession>A0A0E0R6V6</accession>